<name>A0ABD2QI02_9PLAT</name>
<keyword evidence="3" id="KW-1185">Reference proteome</keyword>
<dbReference type="Gene3D" id="1.25.40.10">
    <property type="entry name" value="Tetratricopeptide repeat domain"/>
    <property type="match status" value="1"/>
</dbReference>
<evidence type="ECO:0000313" key="3">
    <source>
        <dbReference type="Proteomes" id="UP001626550"/>
    </source>
</evidence>
<organism evidence="2 3">
    <name type="scientific">Cichlidogyrus casuarinus</name>
    <dbReference type="NCBI Taxonomy" id="1844966"/>
    <lineage>
        <taxon>Eukaryota</taxon>
        <taxon>Metazoa</taxon>
        <taxon>Spiralia</taxon>
        <taxon>Lophotrochozoa</taxon>
        <taxon>Platyhelminthes</taxon>
        <taxon>Monogenea</taxon>
        <taxon>Monopisthocotylea</taxon>
        <taxon>Dactylogyridea</taxon>
        <taxon>Ancyrocephalidae</taxon>
        <taxon>Cichlidogyrus</taxon>
    </lineage>
</organism>
<comment type="caution">
    <text evidence="2">The sequence shown here is derived from an EMBL/GenBank/DDBJ whole genome shotgun (WGS) entry which is preliminary data.</text>
</comment>
<dbReference type="EMBL" id="JBJKFK010000165">
    <property type="protein sequence ID" value="KAL3319159.1"/>
    <property type="molecule type" value="Genomic_DNA"/>
</dbReference>
<dbReference type="Proteomes" id="UP001626550">
    <property type="component" value="Unassembled WGS sequence"/>
</dbReference>
<dbReference type="SUPFAM" id="SSF48452">
    <property type="entry name" value="TPR-like"/>
    <property type="match status" value="1"/>
</dbReference>
<sequence length="187" mass="21552">MCEKATKLDATFVKAYYRLALAQSRMFQYESAIDTIKTGLYHLASEEKEMKTCFDKLIADWAVKLQEIEEIKKKTVKKVMNQKYKFLDLHPSMKGYKELPQYFRKLYAGIGPLDYISDDENENDKVVIDHWDNSLADNMITLEEEMEAFEDKMPEHCKSSNSSSSPAIKSANSTKDDEFSDSSLKSP</sequence>
<feature type="region of interest" description="Disordered" evidence="1">
    <location>
        <begin position="150"/>
        <end position="187"/>
    </location>
</feature>
<gene>
    <name evidence="2" type="ORF">Ciccas_002171</name>
</gene>
<accession>A0ABD2QI02</accession>
<evidence type="ECO:0000256" key="1">
    <source>
        <dbReference type="SAM" id="MobiDB-lite"/>
    </source>
</evidence>
<dbReference type="InterPro" id="IPR011990">
    <property type="entry name" value="TPR-like_helical_dom_sf"/>
</dbReference>
<evidence type="ECO:0000313" key="2">
    <source>
        <dbReference type="EMBL" id="KAL3319159.1"/>
    </source>
</evidence>
<protein>
    <submittedName>
        <fullName evidence="2">Uncharacterized protein</fullName>
    </submittedName>
</protein>
<dbReference type="AlphaFoldDB" id="A0ABD2QI02"/>
<proteinExistence type="predicted"/>
<feature type="compositionally biased region" description="Low complexity" evidence="1">
    <location>
        <begin position="159"/>
        <end position="173"/>
    </location>
</feature>
<reference evidence="2 3" key="1">
    <citation type="submission" date="2024-11" db="EMBL/GenBank/DDBJ databases">
        <title>Adaptive evolution of stress response genes in parasites aligns with host niche diversity.</title>
        <authorList>
            <person name="Hahn C."/>
            <person name="Resl P."/>
        </authorList>
    </citation>
    <scope>NUCLEOTIDE SEQUENCE [LARGE SCALE GENOMIC DNA]</scope>
    <source>
        <strain evidence="2">EGGRZ-B1_66</strain>
        <tissue evidence="2">Body</tissue>
    </source>
</reference>